<sequence length="223" mass="23492">MQANFPDWPFPGKGAAGRLASTMTELSLPRFGALPGRLVRLYAGLAGYGAGIALLVRSNLGLDPWEVFHQGLSVRLGWSMGLCINLVGALVLLLWIPLRQRPGLGTISNVLLVGTCADLVMWLVPPPAPLAVRWAFLLGGILAIAASSGLYINAGFGPGPRDGLMTGLNRLGLSIRLARTLVELTVLAAGWLLGGTVGIGTIVFAVTIGPATQVFMKMGRRDR</sequence>
<keyword evidence="1" id="KW-1133">Transmembrane helix</keyword>
<dbReference type="InterPro" id="IPR038750">
    <property type="entry name" value="YczE/YyaS-like"/>
</dbReference>
<keyword evidence="1" id="KW-0812">Transmembrane</keyword>
<feature type="transmembrane region" description="Helical" evidence="1">
    <location>
        <begin position="130"/>
        <end position="152"/>
    </location>
</feature>
<keyword evidence="3" id="KW-1185">Reference proteome</keyword>
<organism evidence="2 3">
    <name type="scientific">Microbispora corallina</name>
    <dbReference type="NCBI Taxonomy" id="83302"/>
    <lineage>
        <taxon>Bacteria</taxon>
        <taxon>Bacillati</taxon>
        <taxon>Actinomycetota</taxon>
        <taxon>Actinomycetes</taxon>
        <taxon>Streptosporangiales</taxon>
        <taxon>Streptosporangiaceae</taxon>
        <taxon>Microbispora</taxon>
    </lineage>
</organism>
<dbReference type="Pfam" id="PF19700">
    <property type="entry name" value="DUF6198"/>
    <property type="match status" value="1"/>
</dbReference>
<evidence type="ECO:0000313" key="2">
    <source>
        <dbReference type="EMBL" id="GIH42167.1"/>
    </source>
</evidence>
<evidence type="ECO:0000256" key="1">
    <source>
        <dbReference type="SAM" id="Phobius"/>
    </source>
</evidence>
<reference evidence="2 3" key="1">
    <citation type="submission" date="2021-01" db="EMBL/GenBank/DDBJ databases">
        <title>Whole genome shotgun sequence of Microbispora corallina NBRC 16416.</title>
        <authorList>
            <person name="Komaki H."/>
            <person name="Tamura T."/>
        </authorList>
    </citation>
    <scope>NUCLEOTIDE SEQUENCE [LARGE SCALE GENOMIC DNA]</scope>
    <source>
        <strain evidence="2 3">NBRC 16416</strain>
    </source>
</reference>
<evidence type="ECO:0000313" key="3">
    <source>
        <dbReference type="Proteomes" id="UP000603904"/>
    </source>
</evidence>
<feature type="transmembrane region" description="Helical" evidence="1">
    <location>
        <begin position="38"/>
        <end position="56"/>
    </location>
</feature>
<name>A0ABQ4G512_9ACTN</name>
<dbReference type="PANTHER" id="PTHR40078">
    <property type="entry name" value="INTEGRAL MEMBRANE PROTEIN-RELATED"/>
    <property type="match status" value="1"/>
</dbReference>
<dbReference type="EMBL" id="BOOC01000029">
    <property type="protein sequence ID" value="GIH42167.1"/>
    <property type="molecule type" value="Genomic_DNA"/>
</dbReference>
<proteinExistence type="predicted"/>
<accession>A0ABQ4G512</accession>
<keyword evidence="1" id="KW-0472">Membrane</keyword>
<dbReference type="Proteomes" id="UP000603904">
    <property type="component" value="Unassembled WGS sequence"/>
</dbReference>
<dbReference type="PANTHER" id="PTHR40078:SF1">
    <property type="entry name" value="INTEGRAL MEMBRANE PROTEIN"/>
    <property type="match status" value="1"/>
</dbReference>
<feature type="transmembrane region" description="Helical" evidence="1">
    <location>
        <begin position="103"/>
        <end position="124"/>
    </location>
</feature>
<comment type="caution">
    <text evidence="2">The sequence shown here is derived from an EMBL/GenBank/DDBJ whole genome shotgun (WGS) entry which is preliminary data.</text>
</comment>
<gene>
    <name evidence="2" type="ORF">Mco01_51670</name>
</gene>
<protein>
    <submittedName>
        <fullName evidence="2">Membrane protein</fullName>
    </submittedName>
</protein>
<feature type="transmembrane region" description="Helical" evidence="1">
    <location>
        <begin position="76"/>
        <end position="96"/>
    </location>
</feature>